<comment type="similarity">
    <text evidence="1">Belongs to the FGGY kinase family.</text>
</comment>
<feature type="compositionally biased region" description="Basic and acidic residues" evidence="5">
    <location>
        <begin position="50"/>
        <end position="63"/>
    </location>
</feature>
<dbReference type="InterPro" id="IPR000577">
    <property type="entry name" value="Carb_kinase_FGGY"/>
</dbReference>
<evidence type="ECO:0000313" key="8">
    <source>
        <dbReference type="EMBL" id="MEE2038353.1"/>
    </source>
</evidence>
<dbReference type="SUPFAM" id="SSF53067">
    <property type="entry name" value="Actin-like ATPase domain"/>
    <property type="match status" value="2"/>
</dbReference>
<feature type="region of interest" description="Disordered" evidence="5">
    <location>
        <begin position="47"/>
        <end position="66"/>
    </location>
</feature>
<dbReference type="Gene3D" id="3.30.420.40">
    <property type="match status" value="2"/>
</dbReference>
<dbReference type="PIRSF" id="PIRSF000538">
    <property type="entry name" value="GlpK"/>
    <property type="match status" value="1"/>
</dbReference>
<comment type="caution">
    <text evidence="8">The sequence shown here is derived from an EMBL/GenBank/DDBJ whole genome shotgun (WGS) entry which is preliminary data.</text>
</comment>
<evidence type="ECO:0000259" key="6">
    <source>
        <dbReference type="Pfam" id="PF00370"/>
    </source>
</evidence>
<gene>
    <name evidence="8" type="ORF">Q8791_14100</name>
</gene>
<evidence type="ECO:0000259" key="7">
    <source>
        <dbReference type="Pfam" id="PF02782"/>
    </source>
</evidence>
<evidence type="ECO:0000256" key="2">
    <source>
        <dbReference type="ARBA" id="ARBA00022629"/>
    </source>
</evidence>
<name>A0ABU7K7Z4_9ACTN</name>
<dbReference type="PANTHER" id="PTHR43095">
    <property type="entry name" value="SUGAR KINASE"/>
    <property type="match status" value="1"/>
</dbReference>
<keyword evidence="4 8" id="KW-0418">Kinase</keyword>
<dbReference type="Proteomes" id="UP001356095">
    <property type="component" value="Unassembled WGS sequence"/>
</dbReference>
<keyword evidence="3" id="KW-0808">Transferase</keyword>
<dbReference type="Pfam" id="PF00370">
    <property type="entry name" value="FGGY_N"/>
    <property type="match status" value="2"/>
</dbReference>
<dbReference type="CDD" id="cd07783">
    <property type="entry name" value="ASKHA_NBD_FGGY_SePSK_AtXK1-like"/>
    <property type="match status" value="1"/>
</dbReference>
<dbReference type="Pfam" id="PF02782">
    <property type="entry name" value="FGGY_C"/>
    <property type="match status" value="1"/>
</dbReference>
<dbReference type="InterPro" id="IPR050406">
    <property type="entry name" value="FGGY_Carb_Kinase"/>
</dbReference>
<dbReference type="EMBL" id="JAUZMY010000012">
    <property type="protein sequence ID" value="MEE2038353.1"/>
    <property type="molecule type" value="Genomic_DNA"/>
</dbReference>
<evidence type="ECO:0000256" key="1">
    <source>
        <dbReference type="ARBA" id="ARBA00009156"/>
    </source>
</evidence>
<keyword evidence="2" id="KW-0859">Xylose metabolism</keyword>
<organism evidence="8 9">
    <name type="scientific">Nocardiopsis codii</name>
    <dbReference type="NCBI Taxonomy" id="3065942"/>
    <lineage>
        <taxon>Bacteria</taxon>
        <taxon>Bacillati</taxon>
        <taxon>Actinomycetota</taxon>
        <taxon>Actinomycetes</taxon>
        <taxon>Streptosporangiales</taxon>
        <taxon>Nocardiopsidaceae</taxon>
        <taxon>Nocardiopsis</taxon>
    </lineage>
</organism>
<feature type="domain" description="Carbohydrate kinase FGGY N-terminal" evidence="6">
    <location>
        <begin position="21"/>
        <end position="136"/>
    </location>
</feature>
<dbReference type="InterPro" id="IPR043129">
    <property type="entry name" value="ATPase_NBD"/>
</dbReference>
<feature type="domain" description="Carbohydrate kinase FGGY C-terminal" evidence="7">
    <location>
        <begin position="267"/>
        <end position="442"/>
    </location>
</feature>
<proteinExistence type="inferred from homology"/>
<dbReference type="RefSeq" id="WP_330092135.1">
    <property type="nucleotide sequence ID" value="NZ_JAUZMY010000012.1"/>
</dbReference>
<reference evidence="8 9" key="1">
    <citation type="submission" date="2023-08" db="EMBL/GenBank/DDBJ databases">
        <authorList>
            <person name="Girao M."/>
            <person name="Carvalho M.F."/>
        </authorList>
    </citation>
    <scope>NUCLEOTIDE SEQUENCE [LARGE SCALE GENOMIC DNA]</scope>
    <source>
        <strain evidence="8 9">CT-R113</strain>
    </source>
</reference>
<accession>A0ABU7K7Z4</accession>
<keyword evidence="9" id="KW-1185">Reference proteome</keyword>
<dbReference type="InterPro" id="IPR018485">
    <property type="entry name" value="FGGY_C"/>
</dbReference>
<feature type="domain" description="Carbohydrate kinase FGGY N-terminal" evidence="6">
    <location>
        <begin position="168"/>
        <end position="254"/>
    </location>
</feature>
<evidence type="ECO:0000256" key="5">
    <source>
        <dbReference type="SAM" id="MobiDB-lite"/>
    </source>
</evidence>
<evidence type="ECO:0000256" key="4">
    <source>
        <dbReference type="ARBA" id="ARBA00022777"/>
    </source>
</evidence>
<evidence type="ECO:0000313" key="9">
    <source>
        <dbReference type="Proteomes" id="UP001356095"/>
    </source>
</evidence>
<sequence length="501" mass="51529">MHAAGSRREAPSDPADRHDALWLGVDLGTQGVRAVLVDDHGTVVGSGEDTLLRDHRDGPRHEQDPEEWWSAACRATRAALAARDPGDGRPVGAVSVDGTSGTLLLQTADALPVGPALMYDDARAADETAAIRALGAGHVQSTWALPRLVRLAREGRLAPGLRAAHQGDHLSGRLAGEAVPTDTSQALKTGYDPRSLSWPHTLIDSLGIDPAVLPDVVAPGTTVGHVTPAAARASGIPEGTPVRAGMTDGCAAQVATAALEPGLWCSSLGTTLVLKGAAPQPLRDPSGVVYNHRNPDGGWLPGGASSTGTGRLNTDLGGHDLDQLTARALRLGVPGGATYPLAGTGERFPFAVPGARGFDVGPGSGPADPAARLNRIAHGLAYVERLSLDALAALGADTAGPVTAVGGAVRNHWLTALRADVLGRTVLVPAHTGSAFGSAVIARAPAGRLAATARAMVRVAHRYEPDPSRADELDHGYRRLVAALREKGWIGAPRAPREATA</sequence>
<dbReference type="PANTHER" id="PTHR43095:SF5">
    <property type="entry name" value="XYLULOSE KINASE"/>
    <property type="match status" value="1"/>
</dbReference>
<dbReference type="GO" id="GO:0016301">
    <property type="term" value="F:kinase activity"/>
    <property type="evidence" value="ECO:0007669"/>
    <property type="project" value="UniProtKB-KW"/>
</dbReference>
<evidence type="ECO:0000256" key="3">
    <source>
        <dbReference type="ARBA" id="ARBA00022679"/>
    </source>
</evidence>
<dbReference type="InterPro" id="IPR018484">
    <property type="entry name" value="FGGY_N"/>
</dbReference>
<protein>
    <submittedName>
        <fullName evidence="8">FGGY-family carbohydrate kinase</fullName>
    </submittedName>
</protein>
<keyword evidence="2" id="KW-0119">Carbohydrate metabolism</keyword>